<comment type="caution">
    <text evidence="1">The sequence shown here is derived from an EMBL/GenBank/DDBJ whole genome shotgun (WGS) entry which is preliminary data.</text>
</comment>
<reference evidence="1 2" key="1">
    <citation type="journal article" date="2019" name="Microorganisms">
        <title>Genome Insights into the Novel Species Microvirga brassicacearum, a Rapeseed Endophyte with Biotechnological Potential.</title>
        <authorList>
            <person name="Jimenez-Gomez A."/>
            <person name="Saati-Santamaria Z."/>
            <person name="Igual J.M."/>
            <person name="Rivas R."/>
            <person name="Mateos P.F."/>
            <person name="Garcia-Fraile P."/>
        </authorList>
    </citation>
    <scope>NUCLEOTIDE SEQUENCE [LARGE SCALE GENOMIC DNA]</scope>
    <source>
        <strain evidence="1 2">CDVBN77</strain>
    </source>
</reference>
<evidence type="ECO:0000313" key="2">
    <source>
        <dbReference type="Proteomes" id="UP000325684"/>
    </source>
</evidence>
<keyword evidence="2" id="KW-1185">Reference proteome</keyword>
<proteinExistence type="predicted"/>
<evidence type="ECO:0000313" key="1">
    <source>
        <dbReference type="EMBL" id="KAB0267788.1"/>
    </source>
</evidence>
<name>A0A5N3PDH7_9HYPH</name>
<dbReference type="Proteomes" id="UP000325684">
    <property type="component" value="Unassembled WGS sequence"/>
</dbReference>
<dbReference type="EMBL" id="VCMV01000013">
    <property type="protein sequence ID" value="KAB0267788.1"/>
    <property type="molecule type" value="Genomic_DNA"/>
</dbReference>
<sequence>MRSVAFAVVKRVEDQVTFHIGDGLPDKSQVAGRGGGACCIKGQRQWGPAFTATVPPD</sequence>
<protein>
    <submittedName>
        <fullName evidence="1">DUF3304 domain-containing protein</fullName>
    </submittedName>
</protein>
<dbReference type="AlphaFoldDB" id="A0A5N3PDH7"/>
<organism evidence="1 2">
    <name type="scientific">Microvirga brassicacearum</name>
    <dbReference type="NCBI Taxonomy" id="2580413"/>
    <lineage>
        <taxon>Bacteria</taxon>
        <taxon>Pseudomonadati</taxon>
        <taxon>Pseudomonadota</taxon>
        <taxon>Alphaproteobacteria</taxon>
        <taxon>Hyphomicrobiales</taxon>
        <taxon>Methylobacteriaceae</taxon>
        <taxon>Microvirga</taxon>
    </lineage>
</organism>
<gene>
    <name evidence="1" type="ORF">FEZ63_10300</name>
</gene>
<accession>A0A5N3PDH7</accession>